<evidence type="ECO:0000256" key="1">
    <source>
        <dbReference type="SAM" id="MobiDB-lite"/>
    </source>
</evidence>
<protein>
    <submittedName>
        <fullName evidence="2">Uncharacterized protein</fullName>
    </submittedName>
</protein>
<gene>
    <name evidence="2" type="ORF">LTR25_003146</name>
</gene>
<dbReference type="Proteomes" id="UP001345827">
    <property type="component" value="Unassembled WGS sequence"/>
</dbReference>
<dbReference type="EMBL" id="JAXLQG010000004">
    <property type="protein sequence ID" value="KAK5541369.1"/>
    <property type="molecule type" value="Genomic_DNA"/>
</dbReference>
<accession>A0AAV9QGV3</accession>
<sequence length="323" mass="36231">MPFKEAKSRGDTHGTPYGRKTGQLPHHLSGLDSARNATYGKSDGLFTHPQNVSTLDRAALSLSLAIRNARPQLGKPAVSPGFVFEETISPTSAYFDFDAYAAAGKGPVEELRNHSAEKQQYNHKEDEPHRFGAFSRRIPSRSHLEGEHRSDIMVERATEQHAWKDRDIPADTFINEVRNHSHWNDLASQRRTSDRVCKSSSACVRLHDVECNPDRVDRSPSQDIRRNIEESTGSHQIWHAEARSVSGQGHGYSTMEKGIEQKLLNPELLPPERPLGISNQQQVDDVSVIHGSHTSCSHLHLTDDNQEGSYFRDAWNSSFSPKI</sequence>
<proteinExistence type="predicted"/>
<feature type="region of interest" description="Disordered" evidence="1">
    <location>
        <begin position="1"/>
        <end position="35"/>
    </location>
</feature>
<reference evidence="2 3" key="1">
    <citation type="submission" date="2023-06" db="EMBL/GenBank/DDBJ databases">
        <title>Black Yeasts Isolated from many extreme environments.</title>
        <authorList>
            <person name="Coleine C."/>
            <person name="Stajich J.E."/>
            <person name="Selbmann L."/>
        </authorList>
    </citation>
    <scope>NUCLEOTIDE SEQUENCE [LARGE SCALE GENOMIC DNA]</scope>
    <source>
        <strain evidence="2 3">CCFEE 5887</strain>
    </source>
</reference>
<evidence type="ECO:0000313" key="2">
    <source>
        <dbReference type="EMBL" id="KAK5541369.1"/>
    </source>
</evidence>
<comment type="caution">
    <text evidence="2">The sequence shown here is derived from an EMBL/GenBank/DDBJ whole genome shotgun (WGS) entry which is preliminary data.</text>
</comment>
<feature type="compositionally biased region" description="Basic and acidic residues" evidence="1">
    <location>
        <begin position="1"/>
        <end position="12"/>
    </location>
</feature>
<name>A0AAV9QGV3_9PEZI</name>
<evidence type="ECO:0000313" key="3">
    <source>
        <dbReference type="Proteomes" id="UP001345827"/>
    </source>
</evidence>
<keyword evidence="3" id="KW-1185">Reference proteome</keyword>
<organism evidence="2 3">
    <name type="scientific">Vermiconidia calcicola</name>
    <dbReference type="NCBI Taxonomy" id="1690605"/>
    <lineage>
        <taxon>Eukaryota</taxon>
        <taxon>Fungi</taxon>
        <taxon>Dikarya</taxon>
        <taxon>Ascomycota</taxon>
        <taxon>Pezizomycotina</taxon>
        <taxon>Dothideomycetes</taxon>
        <taxon>Dothideomycetidae</taxon>
        <taxon>Mycosphaerellales</taxon>
        <taxon>Extremaceae</taxon>
        <taxon>Vermiconidia</taxon>
    </lineage>
</organism>
<dbReference type="AlphaFoldDB" id="A0AAV9QGV3"/>